<dbReference type="STRING" id="573061.Clocel_2829"/>
<name>D9SS78_CLOC7</name>
<dbReference type="Gene3D" id="3.20.20.70">
    <property type="entry name" value="Aldolase class I"/>
    <property type="match status" value="1"/>
</dbReference>
<evidence type="ECO:0000259" key="2">
    <source>
        <dbReference type="Pfam" id="PF22617"/>
    </source>
</evidence>
<dbReference type="InterPro" id="IPR013785">
    <property type="entry name" value="Aldolase_TIM"/>
</dbReference>
<dbReference type="InterPro" id="IPR054691">
    <property type="entry name" value="LeuA/HCS_post-cat"/>
</dbReference>
<accession>D9SS78</accession>
<keyword evidence="1" id="KW-0808">Transferase</keyword>
<dbReference type="AlphaFoldDB" id="D9SS78"/>
<dbReference type="OrthoDB" id="503431at2"/>
<dbReference type="PANTHER" id="PTHR42880:SF1">
    <property type="entry name" value="ISOPROPYLMALATE_HOMOCITRATE_CITRAMALATE SYNTHASE FAMILY PROTEIN"/>
    <property type="match status" value="1"/>
</dbReference>
<feature type="domain" description="2-isopropylmalate synthase/homocitrate synthase post-catalytic" evidence="2">
    <location>
        <begin position="251"/>
        <end position="327"/>
    </location>
</feature>
<dbReference type="PANTHER" id="PTHR42880">
    <property type="entry name" value="HOMOCITRATE SYNTHASE"/>
    <property type="match status" value="1"/>
</dbReference>
<dbReference type="HOGENOM" id="CLU_022158_1_0_9"/>
<dbReference type="Gene3D" id="1.10.238.260">
    <property type="match status" value="1"/>
</dbReference>
<dbReference type="eggNOG" id="COG0119">
    <property type="taxonomic scope" value="Bacteria"/>
</dbReference>
<dbReference type="GO" id="GO:0016740">
    <property type="term" value="F:transferase activity"/>
    <property type="evidence" value="ECO:0007669"/>
    <property type="project" value="UniProtKB-KW"/>
</dbReference>
<dbReference type="EMBL" id="CP002160">
    <property type="protein sequence ID" value="ADL52525.1"/>
    <property type="molecule type" value="Genomic_DNA"/>
</dbReference>
<dbReference type="RefSeq" id="WP_010074625.1">
    <property type="nucleotide sequence ID" value="NC_014393.1"/>
</dbReference>
<evidence type="ECO:0000256" key="1">
    <source>
        <dbReference type="ARBA" id="ARBA00022679"/>
    </source>
</evidence>
<keyword evidence="4" id="KW-1185">Reference proteome</keyword>
<sequence length="349" mass="40421">MSIRIDHKIKYIFDRTLTKEASRKKQLNNIIIKEFISNSRTIGIDYFEINKSLLGFIGRGEEVGHYIYHIGNGEDITGLEIYQFQKYIVSYEDYPKLNLHNFLKQISKAEIILEISLNDIETSDSRWISEIINKLEVKLIIIKDIDYYDYILREKYIDGIKEVYNVEISFCASNRLNMATAVTLEGLLDGNEMIIGTFNGEVYGVASIEEVLLALKVIKDYKIIGDISGIKKLTQNYQELTSENISRIKPVIGEEIFNFESGIHADGIIKSPLTYEPYEPELVGTNRRMIIGKHSGTKAIEYRLMQLNILSSDVNLKWMLEEVREASIRHRRGLKDEELMKIYRRLQNA</sequence>
<protein>
    <recommendedName>
        <fullName evidence="2">2-isopropylmalate synthase/homocitrate synthase post-catalytic domain-containing protein</fullName>
    </recommendedName>
</protein>
<evidence type="ECO:0000313" key="3">
    <source>
        <dbReference type="EMBL" id="ADL52525.1"/>
    </source>
</evidence>
<reference evidence="3 4" key="1">
    <citation type="submission" date="2010-08" db="EMBL/GenBank/DDBJ databases">
        <title>Complete sequence of Clostridium cellulovorans 743B.</title>
        <authorList>
            <consortium name="US DOE Joint Genome Institute"/>
            <person name="Lucas S."/>
            <person name="Copeland A."/>
            <person name="Lapidus A."/>
            <person name="Cheng J.-F."/>
            <person name="Bruce D."/>
            <person name="Goodwin L."/>
            <person name="Pitluck S."/>
            <person name="Chertkov O."/>
            <person name="Detter J.C."/>
            <person name="Han C."/>
            <person name="Tapia R."/>
            <person name="Land M."/>
            <person name="Hauser L."/>
            <person name="Chang Y.-J."/>
            <person name="Jeffries C."/>
            <person name="Kyrpides N."/>
            <person name="Ivanova N."/>
            <person name="Mikhailova N."/>
            <person name="Hemme C.L."/>
            <person name="Woyke T."/>
        </authorList>
    </citation>
    <scope>NUCLEOTIDE SEQUENCE [LARGE SCALE GENOMIC DNA]</scope>
    <source>
        <strain evidence="4">ATCC 35296 / DSM 3052 / OCM 3 / 743B</strain>
    </source>
</reference>
<proteinExistence type="predicted"/>
<dbReference type="KEGG" id="ccb:Clocel_2829"/>
<dbReference type="Proteomes" id="UP000002730">
    <property type="component" value="Chromosome"/>
</dbReference>
<evidence type="ECO:0000313" key="4">
    <source>
        <dbReference type="Proteomes" id="UP000002730"/>
    </source>
</evidence>
<gene>
    <name evidence="3" type="ordered locus">Clocel_2829</name>
</gene>
<organism evidence="3 4">
    <name type="scientific">Clostridium cellulovorans (strain ATCC 35296 / DSM 3052 / OCM 3 / 743B)</name>
    <dbReference type="NCBI Taxonomy" id="573061"/>
    <lineage>
        <taxon>Bacteria</taxon>
        <taxon>Bacillati</taxon>
        <taxon>Bacillota</taxon>
        <taxon>Clostridia</taxon>
        <taxon>Eubacteriales</taxon>
        <taxon>Clostridiaceae</taxon>
        <taxon>Clostridium</taxon>
    </lineage>
</organism>
<dbReference type="Pfam" id="PF22617">
    <property type="entry name" value="HCS_D2"/>
    <property type="match status" value="1"/>
</dbReference>